<dbReference type="Pfam" id="PF00656">
    <property type="entry name" value="Peptidase_C14"/>
    <property type="match status" value="1"/>
</dbReference>
<dbReference type="SUPFAM" id="SSF56436">
    <property type="entry name" value="C-type lectin-like"/>
    <property type="match status" value="1"/>
</dbReference>
<dbReference type="EMBL" id="CP000393">
    <property type="protein sequence ID" value="ABG51318.1"/>
    <property type="molecule type" value="Genomic_DNA"/>
</dbReference>
<feature type="compositionally biased region" description="Polar residues" evidence="1">
    <location>
        <begin position="337"/>
        <end position="359"/>
    </location>
</feature>
<feature type="domain" description="Sulfatase-modifying factor enzyme-like" evidence="3">
    <location>
        <begin position="401"/>
        <end position="628"/>
    </location>
</feature>
<organism evidence="4">
    <name type="scientific">Trichodesmium erythraeum (strain IMS101)</name>
    <dbReference type="NCBI Taxonomy" id="203124"/>
    <lineage>
        <taxon>Bacteria</taxon>
        <taxon>Bacillati</taxon>
        <taxon>Cyanobacteriota</taxon>
        <taxon>Cyanophyceae</taxon>
        <taxon>Oscillatoriophycideae</taxon>
        <taxon>Oscillatoriales</taxon>
        <taxon>Microcoleaceae</taxon>
        <taxon>Trichodesmium</taxon>
    </lineage>
</organism>
<evidence type="ECO:0000259" key="2">
    <source>
        <dbReference type="Pfam" id="PF00656"/>
    </source>
</evidence>
<dbReference type="GO" id="GO:0004197">
    <property type="term" value="F:cysteine-type endopeptidase activity"/>
    <property type="evidence" value="ECO:0007669"/>
    <property type="project" value="InterPro"/>
</dbReference>
<evidence type="ECO:0000259" key="3">
    <source>
        <dbReference type="Pfam" id="PF03781"/>
    </source>
</evidence>
<gene>
    <name evidence="4" type="ordered locus">Tery_2077</name>
</gene>
<dbReference type="RefSeq" id="WP_011611689.1">
    <property type="nucleotide sequence ID" value="NC_008312.1"/>
</dbReference>
<dbReference type="Gene3D" id="3.40.50.1460">
    <property type="match status" value="1"/>
</dbReference>
<accession>Q113K6</accession>
<dbReference type="PANTHER" id="PTHR23150">
    <property type="entry name" value="SULFATASE MODIFYING FACTOR 1, 2"/>
    <property type="match status" value="1"/>
</dbReference>
<proteinExistence type="predicted"/>
<dbReference type="KEGG" id="ter:Tery_2077"/>
<dbReference type="HOGENOM" id="CLU_010181_0_0_3"/>
<dbReference type="STRING" id="203124.Tery_2077"/>
<reference evidence="4" key="1">
    <citation type="submission" date="2006-06" db="EMBL/GenBank/DDBJ databases">
        <title>Complete sequence of Trichodesmium erythraeum IMS101.</title>
        <authorList>
            <consortium name="US DOE Joint Genome Institute"/>
            <person name="Copeland A."/>
            <person name="Lucas S."/>
            <person name="Lapidus A."/>
            <person name="Barry K."/>
            <person name="Detter J.C."/>
            <person name="Glavina del Rio T."/>
            <person name="Hammon N."/>
            <person name="Israni S."/>
            <person name="Dalin E."/>
            <person name="Tice H."/>
            <person name="Pitluck S."/>
            <person name="Kiss H."/>
            <person name="Munk A.C."/>
            <person name="Brettin T."/>
            <person name="Bruce D."/>
            <person name="Han C."/>
            <person name="Tapia R."/>
            <person name="Gilna P."/>
            <person name="Schmutz J."/>
            <person name="Larimer F."/>
            <person name="Land M."/>
            <person name="Hauser L."/>
            <person name="Kyrpides N."/>
            <person name="Kim E."/>
            <person name="Richardson P."/>
        </authorList>
    </citation>
    <scope>NUCLEOTIDE SEQUENCE [LARGE SCALE GENOMIC DNA]</scope>
    <source>
        <strain evidence="4">IMS101</strain>
    </source>
</reference>
<dbReference type="Pfam" id="PF03781">
    <property type="entry name" value="FGE-sulfatase"/>
    <property type="match status" value="1"/>
</dbReference>
<dbReference type="InterPro" id="IPR042095">
    <property type="entry name" value="SUMF_sf"/>
</dbReference>
<feature type="domain" description="Peptidase C14 caspase" evidence="2">
    <location>
        <begin position="5"/>
        <end position="235"/>
    </location>
</feature>
<dbReference type="eggNOG" id="COG1262">
    <property type="taxonomic scope" value="Bacteria"/>
</dbReference>
<dbReference type="PANTHER" id="PTHR23150:SF19">
    <property type="entry name" value="FORMYLGLYCINE-GENERATING ENZYME"/>
    <property type="match status" value="1"/>
</dbReference>
<dbReference type="InterPro" id="IPR051043">
    <property type="entry name" value="Sulfatase_Mod_Factor_Kinase"/>
</dbReference>
<dbReference type="eggNOG" id="COG4249">
    <property type="taxonomic scope" value="Bacteria"/>
</dbReference>
<dbReference type="InterPro" id="IPR011600">
    <property type="entry name" value="Pept_C14_caspase"/>
</dbReference>
<evidence type="ECO:0000313" key="4">
    <source>
        <dbReference type="EMBL" id="ABG51318.1"/>
    </source>
</evidence>
<dbReference type="SUPFAM" id="SSF52129">
    <property type="entry name" value="Caspase-like"/>
    <property type="match status" value="1"/>
</dbReference>
<evidence type="ECO:0000256" key="1">
    <source>
        <dbReference type="SAM" id="MobiDB-lite"/>
    </source>
</evidence>
<name>Q113K6_TRIEI</name>
<dbReference type="InterPro" id="IPR005532">
    <property type="entry name" value="SUMF_dom"/>
</dbReference>
<protein>
    <submittedName>
        <fullName evidence="4">Uncharacterized protein</fullName>
    </submittedName>
</protein>
<dbReference type="InterPro" id="IPR029030">
    <property type="entry name" value="Caspase-like_dom_sf"/>
</dbReference>
<sequence length="636" mass="71557">MTNQNIAITIGVQEYEFLTPLKYAANDAKKMRDFLLDEADFDDVFYLSDNSPKINGASTRPTRSRLELVLEDEVKKLSLKTGDNLWFFFSGHGHRENNNIDYLIPIDGHSNVERSGISVDYIIQQLQKSGADNIVLILDACRNKSDGGKGGEGLGRQTEQEAREKGIVTIFSCSPNERSWELEELQQGVFTYALLEGLGSKGQKATAERLNEYLKYRVQELAQKEGKRQTPRIIADPIEKSHLILMPKYATKTDVSTLKIDAYRAQTNGDFNWAEQLWIRVLEVGLDLEAVKALQKIAVDRFRSQLVSTPQLDLGYFQNLPVSETQQPRSTEVLEGSNIQTSLQSQRKLEPNSQIKTKSQPKITIHTFATPKVNRKGEIISRSEGEAEVMIENLGNGVTLEMVKIPGGSFLMGSPETEAQRSDNEGPQHHVDVPEFWMGKYVVTQQQWQAIMGNDPSKFKGKNRPVERVSWNNATEFCQKLSKKTGRDYRLPSEAEWEYACRAGTTTPFYFGETITGELANYRASETYADEPKGEYREQTTPVGEFPPNAFGLYDMHGNVWEWCQDVVHSNYDGAPVDGSAWVNGGDSSGRVLRGGSWLNYPGWCRSASRGYYVSVVVVSSNFGFRLVSFPPRTPE</sequence>
<dbReference type="GO" id="GO:0006508">
    <property type="term" value="P:proteolysis"/>
    <property type="evidence" value="ECO:0007669"/>
    <property type="project" value="InterPro"/>
</dbReference>
<dbReference type="AlphaFoldDB" id="Q113K6"/>
<dbReference type="InterPro" id="IPR016187">
    <property type="entry name" value="CTDL_fold"/>
</dbReference>
<feature type="region of interest" description="Disordered" evidence="1">
    <location>
        <begin position="336"/>
        <end position="359"/>
    </location>
</feature>
<dbReference type="Gene3D" id="3.90.1580.10">
    <property type="entry name" value="paralog of FGE (formylglycine-generating enzyme)"/>
    <property type="match status" value="1"/>
</dbReference>
<dbReference type="GO" id="GO:0120147">
    <property type="term" value="F:formylglycine-generating oxidase activity"/>
    <property type="evidence" value="ECO:0007669"/>
    <property type="project" value="TreeGrafter"/>
</dbReference>
<dbReference type="OrthoDB" id="9768004at2"/>